<feature type="compositionally biased region" description="Basic and acidic residues" evidence="1">
    <location>
        <begin position="18"/>
        <end position="28"/>
    </location>
</feature>
<evidence type="ECO:0000256" key="1">
    <source>
        <dbReference type="SAM" id="MobiDB-lite"/>
    </source>
</evidence>
<name>A0A6J5Y373_PRUAR</name>
<evidence type="ECO:0000313" key="2">
    <source>
        <dbReference type="EMBL" id="CAB4288500.1"/>
    </source>
</evidence>
<accession>A0A6J5Y373</accession>
<dbReference type="Proteomes" id="UP000507222">
    <property type="component" value="Unassembled WGS sequence"/>
</dbReference>
<reference evidence="3 4" key="2">
    <citation type="submission" date="2020-05" db="EMBL/GenBank/DDBJ databases">
        <authorList>
            <person name="Campoy J."/>
            <person name="Schneeberger K."/>
            <person name="Spophaly S."/>
        </authorList>
    </citation>
    <scope>NUCLEOTIDE SEQUENCE [LARGE SCALE GENOMIC DNA]</scope>
    <source>
        <strain evidence="3">PruArmRojPasFocal</strain>
    </source>
</reference>
<evidence type="ECO:0000313" key="5">
    <source>
        <dbReference type="Proteomes" id="UP000507245"/>
    </source>
</evidence>
<keyword evidence="5" id="KW-1185">Reference proteome</keyword>
<dbReference type="Proteomes" id="UP000507245">
    <property type="component" value="Unassembled WGS sequence"/>
</dbReference>
<gene>
    <name evidence="2" type="ORF">CURHAP_LOCUS46680</name>
    <name evidence="3" type="ORF">ORAREDHAP_LOCUS45983</name>
</gene>
<dbReference type="AlphaFoldDB" id="A0A6J5Y373"/>
<feature type="region of interest" description="Disordered" evidence="1">
    <location>
        <begin position="1"/>
        <end position="69"/>
    </location>
</feature>
<sequence>MSKRRRNARTNRVGPTRAPHEEREKEDLLPPEALLGLSQKAKLVSGELSPQHSSSKADDDDLSLSPTTM</sequence>
<evidence type="ECO:0000313" key="3">
    <source>
        <dbReference type="EMBL" id="CAB4318857.1"/>
    </source>
</evidence>
<reference evidence="5" key="1">
    <citation type="journal article" date="2020" name="Genome Biol.">
        <title>Gamete binning: chromosome-level and haplotype-resolved genome assembly enabled by high-throughput single-cell sequencing of gamete genomes.</title>
        <authorList>
            <person name="Campoy J.A."/>
            <person name="Sun H."/>
            <person name="Goel M."/>
            <person name="Jiao W.-B."/>
            <person name="Folz-Donahue K."/>
            <person name="Wang N."/>
            <person name="Rubio M."/>
            <person name="Liu C."/>
            <person name="Kukat C."/>
            <person name="Ruiz D."/>
            <person name="Huettel B."/>
            <person name="Schneeberger K."/>
        </authorList>
    </citation>
    <scope>NUCLEOTIDE SEQUENCE [LARGE SCALE GENOMIC DNA]</scope>
    <source>
        <strain evidence="5">cv. Rojo Pasion</strain>
    </source>
</reference>
<organism evidence="3 5">
    <name type="scientific">Prunus armeniaca</name>
    <name type="common">Apricot</name>
    <name type="synonym">Armeniaca vulgaris</name>
    <dbReference type="NCBI Taxonomy" id="36596"/>
    <lineage>
        <taxon>Eukaryota</taxon>
        <taxon>Viridiplantae</taxon>
        <taxon>Streptophyta</taxon>
        <taxon>Embryophyta</taxon>
        <taxon>Tracheophyta</taxon>
        <taxon>Spermatophyta</taxon>
        <taxon>Magnoliopsida</taxon>
        <taxon>eudicotyledons</taxon>
        <taxon>Gunneridae</taxon>
        <taxon>Pentapetalae</taxon>
        <taxon>rosids</taxon>
        <taxon>fabids</taxon>
        <taxon>Rosales</taxon>
        <taxon>Rosaceae</taxon>
        <taxon>Amygdaloideae</taxon>
        <taxon>Amygdaleae</taxon>
        <taxon>Prunus</taxon>
    </lineage>
</organism>
<dbReference type="EMBL" id="CAEKDK010000007">
    <property type="protein sequence ID" value="CAB4288500.1"/>
    <property type="molecule type" value="Genomic_DNA"/>
</dbReference>
<evidence type="ECO:0000313" key="4">
    <source>
        <dbReference type="Proteomes" id="UP000507222"/>
    </source>
</evidence>
<proteinExistence type="predicted"/>
<dbReference type="EMBL" id="CAEKKB010000007">
    <property type="protein sequence ID" value="CAB4318857.1"/>
    <property type="molecule type" value="Genomic_DNA"/>
</dbReference>
<protein>
    <submittedName>
        <fullName evidence="3">Uncharacterized protein</fullName>
    </submittedName>
</protein>